<dbReference type="EMBL" id="UGYW01000002">
    <property type="protein sequence ID" value="SUJ30965.1"/>
    <property type="molecule type" value="Genomic_DNA"/>
</dbReference>
<dbReference type="Proteomes" id="UP000254893">
    <property type="component" value="Unassembled WGS sequence"/>
</dbReference>
<gene>
    <name evidence="4" type="primary">blc_2</name>
    <name evidence="4" type="ORF">NCTC11388_04901</name>
</gene>
<dbReference type="SUPFAM" id="SSF50814">
    <property type="entry name" value="Lipocalins"/>
    <property type="match status" value="1"/>
</dbReference>
<accession>A0A380CW80</accession>
<dbReference type="AlphaFoldDB" id="A0A380CW80"/>
<reference evidence="4 5" key="1">
    <citation type="submission" date="2018-06" db="EMBL/GenBank/DDBJ databases">
        <authorList>
            <consortium name="Pathogen Informatics"/>
            <person name="Doyle S."/>
        </authorList>
    </citation>
    <scope>NUCLEOTIDE SEQUENCE [LARGE SCALE GENOMIC DNA]</scope>
    <source>
        <strain evidence="4 5">NCTC11388</strain>
    </source>
</reference>
<keyword evidence="4" id="KW-0449">Lipoprotein</keyword>
<protein>
    <submittedName>
        <fullName evidence="4">Outer membrane lipoprotein blc</fullName>
    </submittedName>
</protein>
<dbReference type="CDD" id="cd19438">
    <property type="entry name" value="lipocalin_Blc-like"/>
    <property type="match status" value="1"/>
</dbReference>
<organism evidence="4 5">
    <name type="scientific">Sphingobacterium spiritivorum</name>
    <name type="common">Flavobacterium spiritivorum</name>
    <dbReference type="NCBI Taxonomy" id="258"/>
    <lineage>
        <taxon>Bacteria</taxon>
        <taxon>Pseudomonadati</taxon>
        <taxon>Bacteroidota</taxon>
        <taxon>Sphingobacteriia</taxon>
        <taxon>Sphingobacteriales</taxon>
        <taxon>Sphingobacteriaceae</taxon>
        <taxon>Sphingobacterium</taxon>
    </lineage>
</organism>
<dbReference type="InterPro" id="IPR002446">
    <property type="entry name" value="Lipocalin_bac"/>
</dbReference>
<evidence type="ECO:0000313" key="4">
    <source>
        <dbReference type="EMBL" id="SUJ30965.1"/>
    </source>
</evidence>
<evidence type="ECO:0000259" key="3">
    <source>
        <dbReference type="Pfam" id="PF08212"/>
    </source>
</evidence>
<dbReference type="GO" id="GO:0006950">
    <property type="term" value="P:response to stress"/>
    <property type="evidence" value="ECO:0007669"/>
    <property type="project" value="UniProtKB-ARBA"/>
</dbReference>
<feature type="domain" description="Lipocalin/cytosolic fatty-acid binding" evidence="3">
    <location>
        <begin position="37"/>
        <end position="175"/>
    </location>
</feature>
<dbReference type="PIRSF" id="PIRSF036893">
    <property type="entry name" value="Lipocalin_ApoD"/>
    <property type="match status" value="1"/>
</dbReference>
<dbReference type="PANTHER" id="PTHR10612">
    <property type="entry name" value="APOLIPOPROTEIN D"/>
    <property type="match status" value="1"/>
</dbReference>
<dbReference type="PANTHER" id="PTHR10612:SF34">
    <property type="entry name" value="APOLIPOPROTEIN D"/>
    <property type="match status" value="1"/>
</dbReference>
<evidence type="ECO:0000256" key="1">
    <source>
        <dbReference type="ARBA" id="ARBA00006889"/>
    </source>
</evidence>
<evidence type="ECO:0000256" key="2">
    <source>
        <dbReference type="PIRNR" id="PIRNR036893"/>
    </source>
</evidence>
<dbReference type="RefSeq" id="WP_003003491.1">
    <property type="nucleotide sequence ID" value="NZ_CP068082.1"/>
</dbReference>
<evidence type="ECO:0000313" key="5">
    <source>
        <dbReference type="Proteomes" id="UP000254893"/>
    </source>
</evidence>
<dbReference type="Gene3D" id="2.40.128.20">
    <property type="match status" value="1"/>
</dbReference>
<sequence>MDKKKSLLLLSATAVGTLLYQAFKPVRSDIRGVSNFNLDSYLGQWYEIARLDFRWEKNLKNVTANYSLNEDGSIQVVNEGYDMRRQKQKKSIGKAKFMRDQNEGAFKVSFFPPFSAGYHVMKIDPDYKYALVFGDNLNYMWILSREKSIPGDIKSIYLDFALRSGFEIHKLVWTIQD</sequence>
<dbReference type="InterPro" id="IPR012674">
    <property type="entry name" value="Calycin"/>
</dbReference>
<dbReference type="Pfam" id="PF08212">
    <property type="entry name" value="Lipocalin_2"/>
    <property type="match status" value="1"/>
</dbReference>
<dbReference type="InterPro" id="IPR022271">
    <property type="entry name" value="Lipocalin_ApoD"/>
</dbReference>
<name>A0A380CW80_SPHSI</name>
<dbReference type="InterPro" id="IPR000566">
    <property type="entry name" value="Lipocln_cytosolic_FA-bd_dom"/>
</dbReference>
<proteinExistence type="inferred from homology"/>
<dbReference type="InterPro" id="IPR047202">
    <property type="entry name" value="Lipocalin_Blc-like_dom"/>
</dbReference>
<comment type="similarity">
    <text evidence="1 2">Belongs to the calycin superfamily. Lipocalin family.</text>
</comment>
<dbReference type="PRINTS" id="PR01171">
    <property type="entry name" value="BCTLIPOCALIN"/>
</dbReference>